<feature type="compositionally biased region" description="Basic and acidic residues" evidence="1">
    <location>
        <begin position="61"/>
        <end position="75"/>
    </location>
</feature>
<dbReference type="Proteomes" id="UP000239735">
    <property type="component" value="Unassembled WGS sequence"/>
</dbReference>
<dbReference type="InterPro" id="IPR002514">
    <property type="entry name" value="Transposase_8"/>
</dbReference>
<name>A0A2N9L3W4_9BACT</name>
<dbReference type="GO" id="GO:0006313">
    <property type="term" value="P:DNA transposition"/>
    <property type="evidence" value="ECO:0007669"/>
    <property type="project" value="InterPro"/>
</dbReference>
<evidence type="ECO:0008006" key="4">
    <source>
        <dbReference type="Google" id="ProtNLM"/>
    </source>
</evidence>
<evidence type="ECO:0000313" key="2">
    <source>
        <dbReference type="EMBL" id="SPE18017.1"/>
    </source>
</evidence>
<dbReference type="OrthoDB" id="531972at2"/>
<dbReference type="Pfam" id="PF01527">
    <property type="entry name" value="HTH_Tnp_1"/>
    <property type="match status" value="1"/>
</dbReference>
<feature type="region of interest" description="Disordered" evidence="1">
    <location>
        <begin position="51"/>
        <end position="75"/>
    </location>
</feature>
<evidence type="ECO:0000313" key="3">
    <source>
        <dbReference type="Proteomes" id="UP000239735"/>
    </source>
</evidence>
<evidence type="ECO:0000256" key="1">
    <source>
        <dbReference type="SAM" id="MobiDB-lite"/>
    </source>
</evidence>
<dbReference type="InterPro" id="IPR009057">
    <property type="entry name" value="Homeodomain-like_sf"/>
</dbReference>
<dbReference type="EMBL" id="OKRB01000026">
    <property type="protein sequence ID" value="SPE18017.1"/>
    <property type="molecule type" value="Genomic_DNA"/>
</dbReference>
<organism evidence="2 3">
    <name type="scientific">Candidatus Sulfuritelmatomonas gaucii</name>
    <dbReference type="NCBI Taxonomy" id="2043161"/>
    <lineage>
        <taxon>Bacteria</taxon>
        <taxon>Pseudomonadati</taxon>
        <taxon>Acidobacteriota</taxon>
        <taxon>Terriglobia</taxon>
        <taxon>Terriglobales</taxon>
        <taxon>Acidobacteriaceae</taxon>
        <taxon>Candidatus Sulfuritelmatomonas</taxon>
    </lineage>
</organism>
<proteinExistence type="predicted"/>
<dbReference type="SUPFAM" id="SSF46689">
    <property type="entry name" value="Homeodomain-like"/>
    <property type="match status" value="1"/>
</dbReference>
<dbReference type="AlphaFoldDB" id="A0A2N9L3W4"/>
<dbReference type="GO" id="GO:0004803">
    <property type="term" value="F:transposase activity"/>
    <property type="evidence" value="ECO:0007669"/>
    <property type="project" value="InterPro"/>
</dbReference>
<reference evidence="3" key="1">
    <citation type="submission" date="2018-02" db="EMBL/GenBank/DDBJ databases">
        <authorList>
            <person name="Hausmann B."/>
        </authorList>
    </citation>
    <scope>NUCLEOTIDE SEQUENCE [LARGE SCALE GENOMIC DNA]</scope>
    <source>
        <strain evidence="3">Peat soil MAG SbA5</strain>
    </source>
</reference>
<accession>A0A2N9L3W4</accession>
<dbReference type="GO" id="GO:0003677">
    <property type="term" value="F:DNA binding"/>
    <property type="evidence" value="ECO:0007669"/>
    <property type="project" value="InterPro"/>
</dbReference>
<gene>
    <name evidence="2" type="ORF">SBA5_1210001</name>
</gene>
<protein>
    <recommendedName>
        <fullName evidence="4">Transposase</fullName>
    </recommendedName>
</protein>
<sequence>MKKANRVFSLRFKAAAVQRMQAGESPSALSRELNVRRKLLYEWRDRVLAGQPLRRAGRPKKSPDTEPPSDRTADRVKELEQLVGRLTLESRFFRGALQRIKELRQQSSGTGAAASPRKSKR</sequence>